<evidence type="ECO:0008006" key="3">
    <source>
        <dbReference type="Google" id="ProtNLM"/>
    </source>
</evidence>
<comment type="caution">
    <text evidence="1">The sequence shown here is derived from an EMBL/GenBank/DDBJ whole genome shotgun (WGS) entry which is preliminary data.</text>
</comment>
<dbReference type="EMBL" id="BEXD01000435">
    <property type="protein sequence ID" value="GBB87432.1"/>
    <property type="molecule type" value="Genomic_DNA"/>
</dbReference>
<evidence type="ECO:0000313" key="1">
    <source>
        <dbReference type="EMBL" id="GBB87432.1"/>
    </source>
</evidence>
<dbReference type="AlphaFoldDB" id="A0A2Z6QFQ8"/>
<name>A0A2Z6QFQ8_9GLOM</name>
<keyword evidence="2" id="KW-1185">Reference proteome</keyword>
<protein>
    <recommendedName>
        <fullName evidence="3">F-box domain-containing protein</fullName>
    </recommendedName>
</protein>
<proteinExistence type="predicted"/>
<reference evidence="1 2" key="1">
    <citation type="submission" date="2017-11" db="EMBL/GenBank/DDBJ databases">
        <title>The genome of Rhizophagus clarus HR1 reveals common genetic basis of auxotrophy among arbuscular mycorrhizal fungi.</title>
        <authorList>
            <person name="Kobayashi Y."/>
        </authorList>
    </citation>
    <scope>NUCLEOTIDE SEQUENCE [LARGE SCALE GENOMIC DNA]</scope>
    <source>
        <strain evidence="1 2">HR1</strain>
    </source>
</reference>
<gene>
    <name evidence="1" type="ORF">RclHR1_01390022</name>
</gene>
<evidence type="ECO:0000313" key="2">
    <source>
        <dbReference type="Proteomes" id="UP000247702"/>
    </source>
</evidence>
<organism evidence="1 2">
    <name type="scientific">Rhizophagus clarus</name>
    <dbReference type="NCBI Taxonomy" id="94130"/>
    <lineage>
        <taxon>Eukaryota</taxon>
        <taxon>Fungi</taxon>
        <taxon>Fungi incertae sedis</taxon>
        <taxon>Mucoromycota</taxon>
        <taxon>Glomeromycotina</taxon>
        <taxon>Glomeromycetes</taxon>
        <taxon>Glomerales</taxon>
        <taxon>Glomeraceae</taxon>
        <taxon>Rhizophagus</taxon>
    </lineage>
</organism>
<sequence>MYAMSFIYDIGDIDQRSHVIRYDNIKESLVNQLPSVSWQSFVFDYLSFCRSINIYIIRYISAESSSASNRLLLQEEIYGLFMRKYSKLKYLDMRTIKNQIFKFPEAKLRFESLFYDGVAELISVQKNLKYFEWEDTHWFRIAESASCKEIFLALRDTITHLKLIILDIVDMLSIVLPKLHKLKTLIINNLDVNEEQSKMCIYRDHEIFMVDHYNLKTASIIIENTGGCLKKIFLKSYNIYYGNFELIFIRKIHEHCPLIEYLCLSFSPSKEHFTELEKLY</sequence>
<accession>A0A2Z6QFQ8</accession>
<dbReference type="Proteomes" id="UP000247702">
    <property type="component" value="Unassembled WGS sequence"/>
</dbReference>